<accession>A0A1I8JNL5</accession>
<proteinExistence type="predicted"/>
<evidence type="ECO:0000313" key="7">
    <source>
        <dbReference type="WBParaSite" id="snap_masked-unitig_25054-processed-gene-0.2-mRNA-1"/>
    </source>
</evidence>
<dbReference type="GO" id="GO:0007229">
    <property type="term" value="P:integrin-mediated signaling pathway"/>
    <property type="evidence" value="ECO:0007669"/>
    <property type="project" value="UniProtKB-KW"/>
</dbReference>
<dbReference type="GO" id="GO:0016020">
    <property type="term" value="C:membrane"/>
    <property type="evidence" value="ECO:0007669"/>
    <property type="project" value="UniProtKB-SubCell"/>
</dbReference>
<evidence type="ECO:0000256" key="5">
    <source>
        <dbReference type="SAM" id="Phobius"/>
    </source>
</evidence>
<evidence type="ECO:0000256" key="1">
    <source>
        <dbReference type="ARBA" id="ARBA00004479"/>
    </source>
</evidence>
<keyword evidence="6" id="KW-1185">Reference proteome</keyword>
<dbReference type="AlphaFoldDB" id="A0A1I8JNL5"/>
<dbReference type="WBParaSite" id="snap_masked-unitig_25054-processed-gene-0.2-mRNA-1">
    <property type="protein sequence ID" value="snap_masked-unitig_25054-processed-gene-0.2-mRNA-1"/>
    <property type="gene ID" value="snap_masked-unitig_25054-processed-gene-0.2"/>
</dbReference>
<feature type="transmembrane region" description="Helical" evidence="5">
    <location>
        <begin position="249"/>
        <end position="276"/>
    </location>
</feature>
<evidence type="ECO:0000256" key="3">
    <source>
        <dbReference type="ARBA" id="ARBA00023136"/>
    </source>
</evidence>
<dbReference type="InterPro" id="IPR032695">
    <property type="entry name" value="Integrin_dom_sf"/>
</dbReference>
<keyword evidence="2" id="KW-0401">Integrin</keyword>
<keyword evidence="5" id="KW-0812">Transmembrane</keyword>
<organism evidence="6 7">
    <name type="scientific">Macrostomum lignano</name>
    <dbReference type="NCBI Taxonomy" id="282301"/>
    <lineage>
        <taxon>Eukaryota</taxon>
        <taxon>Metazoa</taxon>
        <taxon>Spiralia</taxon>
        <taxon>Lophotrochozoa</taxon>
        <taxon>Platyhelminthes</taxon>
        <taxon>Rhabditophora</taxon>
        <taxon>Macrostomorpha</taxon>
        <taxon>Macrostomida</taxon>
        <taxon>Macrostomidae</taxon>
        <taxon>Macrostomum</taxon>
    </lineage>
</organism>
<protein>
    <submittedName>
        <fullName evidence="7">ZP domain-containing protein</fullName>
    </submittedName>
</protein>
<evidence type="ECO:0000256" key="4">
    <source>
        <dbReference type="ARBA" id="ARBA00023180"/>
    </source>
</evidence>
<comment type="subcellular location">
    <subcellularLocation>
        <location evidence="1">Membrane</location>
        <topology evidence="1">Single-pass type I membrane protein</topology>
    </subcellularLocation>
</comment>
<evidence type="ECO:0000256" key="2">
    <source>
        <dbReference type="ARBA" id="ARBA00023037"/>
    </source>
</evidence>
<reference evidence="7" key="1">
    <citation type="submission" date="2016-11" db="UniProtKB">
        <authorList>
            <consortium name="WormBaseParasite"/>
        </authorList>
    </citation>
    <scope>IDENTIFICATION</scope>
</reference>
<sequence length="301" mass="33159">RSRISPTGSRTRASLSAGVRTAVSVTLESLFTESTVYYNQRSVGFQRVRRFRLQWTLSSQAGAYLPVSYLVLHCLWRLAGAWGAARQTLPYIAVRGSKSNNATAATEVTCDADQVARVLNPLQLKRTASTPLPRRCSRGRDGFSKDCRAKPDSVATPSAAQCTRRHRFNFTYTCGNTRCLPVVCRLGELSARMEPLRLVAFVTVGLQVTFVDGLLALRECPRLRLRPVLQSFNSDKPPPEEMDPAHQGAIYGGGALLGAAILGFIILLLALCTPFFQRRRREAREQQAAVAGHGEAKNNCY</sequence>
<dbReference type="Proteomes" id="UP000095280">
    <property type="component" value="Unplaced"/>
</dbReference>
<keyword evidence="5" id="KW-1133">Transmembrane helix</keyword>
<evidence type="ECO:0000313" key="6">
    <source>
        <dbReference type="Proteomes" id="UP000095280"/>
    </source>
</evidence>
<keyword evidence="3 5" id="KW-0472">Membrane</keyword>
<dbReference type="SUPFAM" id="SSF69179">
    <property type="entry name" value="Integrin domains"/>
    <property type="match status" value="1"/>
</dbReference>
<name>A0A1I8JNL5_9PLAT</name>
<keyword evidence="4" id="KW-0325">Glycoprotein</keyword>